<organism evidence="2 3">
    <name type="scientific">Desulfocapsa sulfexigens (strain DSM 10523 / SB164P1)</name>
    <dbReference type="NCBI Taxonomy" id="1167006"/>
    <lineage>
        <taxon>Bacteria</taxon>
        <taxon>Pseudomonadati</taxon>
        <taxon>Thermodesulfobacteriota</taxon>
        <taxon>Desulfobulbia</taxon>
        <taxon>Desulfobulbales</taxon>
        <taxon>Desulfocapsaceae</taxon>
        <taxon>Desulfocapsa</taxon>
    </lineage>
</organism>
<evidence type="ECO:0000313" key="3">
    <source>
        <dbReference type="Proteomes" id="UP000011721"/>
    </source>
</evidence>
<dbReference type="AlphaFoldDB" id="M1NHY9"/>
<gene>
    <name evidence="2" type="ordered locus">UWK_02673</name>
</gene>
<proteinExistence type="predicted"/>
<sequence>MRWSYKTVHFSLKKEGLLGSAFLDENELEISLNEYGRLGWELVSIQEVNDGLIAILKQPYTRGLLSVEDEPVVISNTENPLQRQVELSSSVSSSSKASISREEVDESVLSNASDVGSIRIM</sequence>
<dbReference type="STRING" id="1167006.UWK_02673"/>
<dbReference type="RefSeq" id="WP_015404895.1">
    <property type="nucleotide sequence ID" value="NC_020304.1"/>
</dbReference>
<dbReference type="OrthoDB" id="5432776at2"/>
<dbReference type="Proteomes" id="UP000011721">
    <property type="component" value="Chromosome"/>
</dbReference>
<dbReference type="KEGG" id="dsf:UWK_02673"/>
<accession>M1NHY9</accession>
<evidence type="ECO:0008006" key="4">
    <source>
        <dbReference type="Google" id="ProtNLM"/>
    </source>
</evidence>
<dbReference type="EMBL" id="CP003985">
    <property type="protein sequence ID" value="AGF79209.1"/>
    <property type="molecule type" value="Genomic_DNA"/>
</dbReference>
<feature type="region of interest" description="Disordered" evidence="1">
    <location>
        <begin position="85"/>
        <end position="105"/>
    </location>
</feature>
<dbReference type="HOGENOM" id="CLU_2034321_0_0_7"/>
<evidence type="ECO:0000256" key="1">
    <source>
        <dbReference type="SAM" id="MobiDB-lite"/>
    </source>
</evidence>
<keyword evidence="3" id="KW-1185">Reference proteome</keyword>
<protein>
    <recommendedName>
        <fullName evidence="4">DUF4177 domain-containing protein</fullName>
    </recommendedName>
</protein>
<name>M1NHY9_DESSD</name>
<dbReference type="InterPro" id="IPR025234">
    <property type="entry name" value="YjzH-like"/>
</dbReference>
<dbReference type="Pfam" id="PF13783">
    <property type="entry name" value="DUF4177"/>
    <property type="match status" value="1"/>
</dbReference>
<feature type="compositionally biased region" description="Low complexity" evidence="1">
    <location>
        <begin position="88"/>
        <end position="98"/>
    </location>
</feature>
<reference evidence="3" key="1">
    <citation type="journal article" date="2013" name="Stand. Genomic Sci.">
        <title>Complete genome sequence of Desulfocapsa sulfexigens, a marine deltaproteobacterium specialized in disproportionating inorganic sulfur compounds.</title>
        <authorList>
            <person name="Finster K.W."/>
            <person name="Kjeldsen K.U."/>
            <person name="Kube M."/>
            <person name="Reinhardt R."/>
            <person name="Mussmann M."/>
            <person name="Amann R."/>
            <person name="Schreiber L."/>
        </authorList>
    </citation>
    <scope>NUCLEOTIDE SEQUENCE [LARGE SCALE GENOMIC DNA]</scope>
    <source>
        <strain evidence="3">DSM 10523 / SB164P1</strain>
    </source>
</reference>
<evidence type="ECO:0000313" key="2">
    <source>
        <dbReference type="EMBL" id="AGF79209.1"/>
    </source>
</evidence>